<dbReference type="AlphaFoldDB" id="A0AAD3RF41"/>
<reference evidence="1" key="1">
    <citation type="submission" date="2022-08" db="EMBL/GenBank/DDBJ databases">
        <title>Genome sequencing of akame (Lates japonicus).</title>
        <authorList>
            <person name="Hashiguchi Y."/>
            <person name="Takahashi H."/>
        </authorList>
    </citation>
    <scope>NUCLEOTIDE SEQUENCE</scope>
    <source>
        <strain evidence="1">Kochi</strain>
    </source>
</reference>
<dbReference type="Proteomes" id="UP001279410">
    <property type="component" value="Unassembled WGS sequence"/>
</dbReference>
<organism evidence="1 2">
    <name type="scientific">Lates japonicus</name>
    <name type="common">Japanese lates</name>
    <dbReference type="NCBI Taxonomy" id="270547"/>
    <lineage>
        <taxon>Eukaryota</taxon>
        <taxon>Metazoa</taxon>
        <taxon>Chordata</taxon>
        <taxon>Craniata</taxon>
        <taxon>Vertebrata</taxon>
        <taxon>Euteleostomi</taxon>
        <taxon>Actinopterygii</taxon>
        <taxon>Neopterygii</taxon>
        <taxon>Teleostei</taxon>
        <taxon>Neoteleostei</taxon>
        <taxon>Acanthomorphata</taxon>
        <taxon>Carangaria</taxon>
        <taxon>Carangaria incertae sedis</taxon>
        <taxon>Centropomidae</taxon>
        <taxon>Lates</taxon>
    </lineage>
</organism>
<accession>A0AAD3RF41</accession>
<evidence type="ECO:0000313" key="1">
    <source>
        <dbReference type="EMBL" id="GLD68189.1"/>
    </source>
</evidence>
<dbReference type="EMBL" id="BRZM01006190">
    <property type="protein sequence ID" value="GLD68189.1"/>
    <property type="molecule type" value="Genomic_DNA"/>
</dbReference>
<comment type="caution">
    <text evidence="1">The sequence shown here is derived from an EMBL/GenBank/DDBJ whole genome shotgun (WGS) entry which is preliminary data.</text>
</comment>
<name>A0AAD3RF41_LATJO</name>
<protein>
    <submittedName>
        <fullName evidence="1">Cytosolic 5'-nucleotidase 1A-like isoform X1</fullName>
    </submittedName>
</protein>
<keyword evidence="2" id="KW-1185">Reference proteome</keyword>
<proteinExistence type="predicted"/>
<evidence type="ECO:0000313" key="2">
    <source>
        <dbReference type="Proteomes" id="UP001279410"/>
    </source>
</evidence>
<sequence>MQSPSLRSSPSPFNMEKEQIYEQQGMEDYIKYQVEHEAEPLAPDQPSLSRYSSSQLQKFTPEKMTEVSETSYKVAFGW</sequence>
<gene>
    <name evidence="1" type="ORF">AKAME5_002947800</name>
</gene>